<keyword evidence="9" id="KW-1185">Reference proteome</keyword>
<evidence type="ECO:0000256" key="2">
    <source>
        <dbReference type="ARBA" id="ARBA00022448"/>
    </source>
</evidence>
<evidence type="ECO:0000259" key="7">
    <source>
        <dbReference type="Pfam" id="PF00005"/>
    </source>
</evidence>
<dbReference type="PANTHER" id="PTHR48041">
    <property type="entry name" value="ABC TRANSPORTER G FAMILY MEMBER 28"/>
    <property type="match status" value="1"/>
</dbReference>
<keyword evidence="5" id="KW-0472">Membrane</keyword>
<dbReference type="SUPFAM" id="SSF52540">
    <property type="entry name" value="P-loop containing nucleoside triphosphate hydrolases"/>
    <property type="match status" value="1"/>
</dbReference>
<evidence type="ECO:0000256" key="5">
    <source>
        <dbReference type="ARBA" id="ARBA00023136"/>
    </source>
</evidence>
<dbReference type="Proteomes" id="UP000023152">
    <property type="component" value="Unassembled WGS sequence"/>
</dbReference>
<organism evidence="8 9">
    <name type="scientific">Reticulomyxa filosa</name>
    <dbReference type="NCBI Taxonomy" id="46433"/>
    <lineage>
        <taxon>Eukaryota</taxon>
        <taxon>Sar</taxon>
        <taxon>Rhizaria</taxon>
        <taxon>Retaria</taxon>
        <taxon>Foraminifera</taxon>
        <taxon>Monothalamids</taxon>
        <taxon>Reticulomyxidae</taxon>
        <taxon>Reticulomyxa</taxon>
    </lineage>
</organism>
<accession>X6N1M8</accession>
<comment type="caution">
    <text evidence="8">The sequence shown here is derived from an EMBL/GenBank/DDBJ whole genome shotgun (WGS) entry which is preliminary data.</text>
</comment>
<comment type="subcellular location">
    <subcellularLocation>
        <location evidence="1">Membrane</location>
        <topology evidence="1">Multi-pass membrane protein</topology>
    </subcellularLocation>
</comment>
<dbReference type="InterPro" id="IPR050352">
    <property type="entry name" value="ABCG_transporters"/>
</dbReference>
<evidence type="ECO:0000256" key="4">
    <source>
        <dbReference type="ARBA" id="ARBA00022989"/>
    </source>
</evidence>
<dbReference type="InterPro" id="IPR027417">
    <property type="entry name" value="P-loop_NTPase"/>
</dbReference>
<feature type="region of interest" description="Disordered" evidence="6">
    <location>
        <begin position="89"/>
        <end position="111"/>
    </location>
</feature>
<dbReference type="GO" id="GO:0016020">
    <property type="term" value="C:membrane"/>
    <property type="evidence" value="ECO:0007669"/>
    <property type="project" value="UniProtKB-SubCell"/>
</dbReference>
<gene>
    <name evidence="8" type="ORF">RFI_18007</name>
</gene>
<evidence type="ECO:0000313" key="8">
    <source>
        <dbReference type="EMBL" id="ETO19222.1"/>
    </source>
</evidence>
<evidence type="ECO:0000313" key="9">
    <source>
        <dbReference type="Proteomes" id="UP000023152"/>
    </source>
</evidence>
<dbReference type="EMBL" id="ASPP01013897">
    <property type="protein sequence ID" value="ETO19222.1"/>
    <property type="molecule type" value="Genomic_DNA"/>
</dbReference>
<dbReference type="OrthoDB" id="66620at2759"/>
<reference evidence="8 9" key="1">
    <citation type="journal article" date="2013" name="Curr. Biol.">
        <title>The Genome of the Foraminiferan Reticulomyxa filosa.</title>
        <authorList>
            <person name="Glockner G."/>
            <person name="Hulsmann N."/>
            <person name="Schleicher M."/>
            <person name="Noegel A.A."/>
            <person name="Eichinger L."/>
            <person name="Gallinger C."/>
            <person name="Pawlowski J."/>
            <person name="Sierra R."/>
            <person name="Euteneuer U."/>
            <person name="Pillet L."/>
            <person name="Moustafa A."/>
            <person name="Platzer M."/>
            <person name="Groth M."/>
            <person name="Szafranski K."/>
            <person name="Schliwa M."/>
        </authorList>
    </citation>
    <scope>NUCLEOTIDE SEQUENCE [LARGE SCALE GENOMIC DNA]</scope>
</reference>
<dbReference type="AlphaFoldDB" id="X6N1M8"/>
<dbReference type="InterPro" id="IPR003439">
    <property type="entry name" value="ABC_transporter-like_ATP-bd"/>
</dbReference>
<protein>
    <recommendedName>
        <fullName evidence="7">ABC transporter domain-containing protein</fullName>
    </recommendedName>
</protein>
<dbReference type="GO" id="GO:0042626">
    <property type="term" value="F:ATPase-coupled transmembrane transporter activity"/>
    <property type="evidence" value="ECO:0007669"/>
    <property type="project" value="TreeGrafter"/>
</dbReference>
<keyword evidence="3" id="KW-0812">Transmembrane</keyword>
<proteinExistence type="predicted"/>
<dbReference type="PANTHER" id="PTHR48041:SF139">
    <property type="entry name" value="PROTEIN SCARLET"/>
    <property type="match status" value="1"/>
</dbReference>
<name>X6N1M8_RETFI</name>
<sequence>MSGADRDNEFDQDYIDLKDDEELEQAEETKQWEKFVHVFCVCVCHCRRALNKKQNKNKKKRDLNENPIEMTEEPLISKSLKLHRRASQPHFEIKINEQRSTNGNEKKDKAKAKEDTNLFKAFFSKHGYDNSARKKKKKYQTDKPNLLTSITEEHEDTELGIIGLGGAESDDEQKVKKDHMSSDDSNYSIGNINRPLSASGEFRKILQHVSGELIYGELVAIVGASGGGKTTLVSILSGRLHSISGLSGDVQVDFLLLYLNLTFFFLE</sequence>
<dbReference type="Gene3D" id="3.40.50.300">
    <property type="entry name" value="P-loop containing nucleotide triphosphate hydrolases"/>
    <property type="match status" value="1"/>
</dbReference>
<evidence type="ECO:0000256" key="3">
    <source>
        <dbReference type="ARBA" id="ARBA00022692"/>
    </source>
</evidence>
<keyword evidence="4" id="KW-1133">Transmembrane helix</keyword>
<dbReference type="GO" id="GO:0016887">
    <property type="term" value="F:ATP hydrolysis activity"/>
    <property type="evidence" value="ECO:0007669"/>
    <property type="project" value="InterPro"/>
</dbReference>
<evidence type="ECO:0000256" key="1">
    <source>
        <dbReference type="ARBA" id="ARBA00004141"/>
    </source>
</evidence>
<evidence type="ECO:0000256" key="6">
    <source>
        <dbReference type="SAM" id="MobiDB-lite"/>
    </source>
</evidence>
<dbReference type="GO" id="GO:0005524">
    <property type="term" value="F:ATP binding"/>
    <property type="evidence" value="ECO:0007669"/>
    <property type="project" value="InterPro"/>
</dbReference>
<dbReference type="Pfam" id="PF00005">
    <property type="entry name" value="ABC_tran"/>
    <property type="match status" value="1"/>
</dbReference>
<feature type="domain" description="ABC transporter" evidence="7">
    <location>
        <begin position="206"/>
        <end position="245"/>
    </location>
</feature>
<keyword evidence="2" id="KW-0813">Transport</keyword>